<dbReference type="EMBL" id="JAPTSV010000005">
    <property type="protein sequence ID" value="KAJ1527999.1"/>
    <property type="molecule type" value="Genomic_DNA"/>
</dbReference>
<dbReference type="InterPro" id="IPR013105">
    <property type="entry name" value="TPR_2"/>
</dbReference>
<keyword evidence="6" id="KW-1185">Reference proteome</keyword>
<name>A0AAV7XQ56_9NEOP</name>
<evidence type="ECO:0000256" key="2">
    <source>
        <dbReference type="ARBA" id="ARBA00022803"/>
    </source>
</evidence>
<dbReference type="AlphaFoldDB" id="A0AAV7XQ56"/>
<dbReference type="Gene3D" id="1.25.40.10">
    <property type="entry name" value="Tetratricopeptide repeat domain"/>
    <property type="match status" value="1"/>
</dbReference>
<dbReference type="Pfam" id="PF13432">
    <property type="entry name" value="TPR_16"/>
    <property type="match status" value="1"/>
</dbReference>
<proteinExistence type="predicted"/>
<evidence type="ECO:0000256" key="4">
    <source>
        <dbReference type="SAM" id="MobiDB-lite"/>
    </source>
</evidence>
<keyword evidence="2 3" id="KW-0802">TPR repeat</keyword>
<dbReference type="Pfam" id="PF07719">
    <property type="entry name" value="TPR_2"/>
    <property type="match status" value="1"/>
</dbReference>
<dbReference type="SUPFAM" id="SSF48452">
    <property type="entry name" value="TPR-like"/>
    <property type="match status" value="1"/>
</dbReference>
<protein>
    <submittedName>
        <fullName evidence="5">Uncharacterized protein</fullName>
    </submittedName>
</protein>
<dbReference type="PANTHER" id="PTHR47678:SF4">
    <property type="entry name" value="SHOCK PROTEIN 70 (HSP70)-INTERACTING PROTEIN, PUTATIVE-RELATED"/>
    <property type="match status" value="1"/>
</dbReference>
<evidence type="ECO:0000256" key="1">
    <source>
        <dbReference type="ARBA" id="ARBA00022737"/>
    </source>
</evidence>
<feature type="compositionally biased region" description="Basic residues" evidence="4">
    <location>
        <begin position="46"/>
        <end position="56"/>
    </location>
</feature>
<feature type="compositionally biased region" description="Low complexity" evidence="4">
    <location>
        <begin position="57"/>
        <end position="67"/>
    </location>
</feature>
<feature type="compositionally biased region" description="Low complexity" evidence="4">
    <location>
        <begin position="34"/>
        <end position="45"/>
    </location>
</feature>
<feature type="compositionally biased region" description="Basic residues" evidence="4">
    <location>
        <begin position="11"/>
        <end position="33"/>
    </location>
</feature>
<feature type="region of interest" description="Disordered" evidence="4">
    <location>
        <begin position="1"/>
        <end position="67"/>
    </location>
</feature>
<gene>
    <name evidence="5" type="ORF">ONE63_007927</name>
</gene>
<reference evidence="5" key="1">
    <citation type="submission" date="2022-12" db="EMBL/GenBank/DDBJ databases">
        <title>Chromosome-level genome assembly of the bean flower thrips Megalurothrips usitatus.</title>
        <authorList>
            <person name="Ma L."/>
            <person name="Liu Q."/>
            <person name="Li H."/>
            <person name="Cai W."/>
        </authorList>
    </citation>
    <scope>NUCLEOTIDE SEQUENCE</scope>
    <source>
        <strain evidence="5">Cailab_2022a</strain>
    </source>
</reference>
<feature type="repeat" description="TPR" evidence="3">
    <location>
        <begin position="165"/>
        <end position="198"/>
    </location>
</feature>
<comment type="caution">
    <text evidence="5">The sequence shown here is derived from an EMBL/GenBank/DDBJ whole genome shotgun (WGS) entry which is preliminary data.</text>
</comment>
<dbReference type="Proteomes" id="UP001075354">
    <property type="component" value="Chromosome 5"/>
</dbReference>
<organism evidence="5 6">
    <name type="scientific">Megalurothrips usitatus</name>
    <name type="common">bean blossom thrips</name>
    <dbReference type="NCBI Taxonomy" id="439358"/>
    <lineage>
        <taxon>Eukaryota</taxon>
        <taxon>Metazoa</taxon>
        <taxon>Ecdysozoa</taxon>
        <taxon>Arthropoda</taxon>
        <taxon>Hexapoda</taxon>
        <taxon>Insecta</taxon>
        <taxon>Pterygota</taxon>
        <taxon>Neoptera</taxon>
        <taxon>Paraneoptera</taxon>
        <taxon>Thysanoptera</taxon>
        <taxon>Terebrantia</taxon>
        <taxon>Thripoidea</taxon>
        <taxon>Thripidae</taxon>
        <taxon>Megalurothrips</taxon>
    </lineage>
</organism>
<dbReference type="InterPro" id="IPR011990">
    <property type="entry name" value="TPR-like_helical_dom_sf"/>
</dbReference>
<dbReference type="InterPro" id="IPR019734">
    <property type="entry name" value="TPR_rpt"/>
</dbReference>
<dbReference type="PROSITE" id="PS50005">
    <property type="entry name" value="TPR"/>
    <property type="match status" value="1"/>
</dbReference>
<dbReference type="SMART" id="SM00028">
    <property type="entry name" value="TPR"/>
    <property type="match status" value="3"/>
</dbReference>
<dbReference type="PANTHER" id="PTHR47678">
    <property type="entry name" value="TETRATRICOPEPTIDE REPEAT PROTEIN 31"/>
    <property type="match status" value="1"/>
</dbReference>
<sequence length="298" mass="33754">MSPSPSTAAPLRHHRAAPHHAPRPPRTHVRRRAAQSTAAAAASPASRHRRRRRQRRAPSAAKLGSVPVRVPAPPVPCPAPRLRCAPRLLLAMSRTAMDELGEKGYQKCILDDWAGALAIWDEAIRRYPKEKRFYNNRALCYFHRKEYARALHDARFMTSQFPEYPRGHFREGEILCAMGNYEDAHKCFLRVISLDPTCTEAINELAEVQIQMLCKKGFSRYQAGCAMKIAKDLEVCFDIYFFKSNCIKPPFINFQISIFQEAESILLAGAILAKDSELYLSEDEDTGLPISTCDPREE</sequence>
<evidence type="ECO:0000313" key="5">
    <source>
        <dbReference type="EMBL" id="KAJ1527999.1"/>
    </source>
</evidence>
<keyword evidence="1" id="KW-0677">Repeat</keyword>
<accession>A0AAV7XQ56</accession>
<evidence type="ECO:0000256" key="3">
    <source>
        <dbReference type="PROSITE-ProRule" id="PRU00339"/>
    </source>
</evidence>
<evidence type="ECO:0000313" key="6">
    <source>
        <dbReference type="Proteomes" id="UP001075354"/>
    </source>
</evidence>